<dbReference type="AlphaFoldDB" id="A0A7W3JK01"/>
<keyword evidence="2 6" id="KW-0732">Signal</keyword>
<proteinExistence type="predicted"/>
<dbReference type="InterPro" id="IPR006059">
    <property type="entry name" value="SBP"/>
</dbReference>
<dbReference type="SUPFAM" id="SSF53850">
    <property type="entry name" value="Periplasmic binding protein-like II"/>
    <property type="match status" value="1"/>
</dbReference>
<dbReference type="RefSeq" id="WP_244289752.1">
    <property type="nucleotide sequence ID" value="NZ_BAAAHR010000007.1"/>
</dbReference>
<comment type="caution">
    <text evidence="8">The sequence shown here is derived from an EMBL/GenBank/DDBJ whole genome shotgun (WGS) entry which is preliminary data.</text>
</comment>
<organism evidence="8 10">
    <name type="scientific">Frigoribacterium faeni</name>
    <dbReference type="NCBI Taxonomy" id="145483"/>
    <lineage>
        <taxon>Bacteria</taxon>
        <taxon>Bacillati</taxon>
        <taxon>Actinomycetota</taxon>
        <taxon>Actinomycetes</taxon>
        <taxon>Micrococcales</taxon>
        <taxon>Microbacteriaceae</taxon>
        <taxon>Frigoribacterium</taxon>
    </lineage>
</organism>
<dbReference type="EMBL" id="JACGWW010000003">
    <property type="protein sequence ID" value="MBA8814296.1"/>
    <property type="molecule type" value="Genomic_DNA"/>
</dbReference>
<dbReference type="PROSITE" id="PS51257">
    <property type="entry name" value="PROKAR_LIPOPROTEIN"/>
    <property type="match status" value="1"/>
</dbReference>
<dbReference type="Gene3D" id="3.40.190.10">
    <property type="entry name" value="Periplasmic binding protein-like II"/>
    <property type="match status" value="1"/>
</dbReference>
<accession>A0A7W3JK01</accession>
<evidence type="ECO:0000313" key="10">
    <source>
        <dbReference type="Proteomes" id="UP000522688"/>
    </source>
</evidence>
<dbReference type="Proteomes" id="UP000321154">
    <property type="component" value="Unassembled WGS sequence"/>
</dbReference>
<dbReference type="Pfam" id="PF01547">
    <property type="entry name" value="SBP_bac_1"/>
    <property type="match status" value="1"/>
</dbReference>
<evidence type="ECO:0000313" key="7">
    <source>
        <dbReference type="EMBL" id="GEK83236.1"/>
    </source>
</evidence>
<evidence type="ECO:0000256" key="5">
    <source>
        <dbReference type="ARBA" id="ARBA00023288"/>
    </source>
</evidence>
<keyword evidence="8" id="KW-0762">Sugar transport</keyword>
<keyword evidence="8" id="KW-0813">Transport</keyword>
<keyword evidence="5" id="KW-0449">Lipoprotein</keyword>
<evidence type="ECO:0000256" key="1">
    <source>
        <dbReference type="ARBA" id="ARBA00022475"/>
    </source>
</evidence>
<evidence type="ECO:0000313" key="8">
    <source>
        <dbReference type="EMBL" id="MBA8814296.1"/>
    </source>
</evidence>
<reference evidence="8 10" key="2">
    <citation type="submission" date="2020-07" db="EMBL/GenBank/DDBJ databases">
        <title>Sequencing the genomes of 1000 actinobacteria strains.</title>
        <authorList>
            <person name="Klenk H.-P."/>
        </authorList>
    </citation>
    <scope>NUCLEOTIDE SEQUENCE [LARGE SCALE GENOMIC DNA]</scope>
    <source>
        <strain evidence="8 10">DSM 10309</strain>
    </source>
</reference>
<reference evidence="7 9" key="1">
    <citation type="submission" date="2019-07" db="EMBL/GenBank/DDBJ databases">
        <title>Whole genome shotgun sequence of Frigoribacterium faeni NBRC 103066.</title>
        <authorList>
            <person name="Hosoyama A."/>
            <person name="Uohara A."/>
            <person name="Ohji S."/>
            <person name="Ichikawa N."/>
        </authorList>
    </citation>
    <scope>NUCLEOTIDE SEQUENCE [LARGE SCALE GENOMIC DNA]</scope>
    <source>
        <strain evidence="7 9">NBRC 103066</strain>
    </source>
</reference>
<evidence type="ECO:0000256" key="4">
    <source>
        <dbReference type="ARBA" id="ARBA00023139"/>
    </source>
</evidence>
<keyword evidence="3" id="KW-0472">Membrane</keyword>
<dbReference type="EMBL" id="BJUV01000013">
    <property type="protein sequence ID" value="GEK83236.1"/>
    <property type="molecule type" value="Genomic_DNA"/>
</dbReference>
<keyword evidence="1" id="KW-1003">Cell membrane</keyword>
<dbReference type="PANTHER" id="PTHR43649">
    <property type="entry name" value="ARABINOSE-BINDING PROTEIN-RELATED"/>
    <property type="match status" value="1"/>
</dbReference>
<feature type="signal peptide" evidence="6">
    <location>
        <begin position="1"/>
        <end position="30"/>
    </location>
</feature>
<evidence type="ECO:0000256" key="2">
    <source>
        <dbReference type="ARBA" id="ARBA00022729"/>
    </source>
</evidence>
<dbReference type="Proteomes" id="UP000522688">
    <property type="component" value="Unassembled WGS sequence"/>
</dbReference>
<gene>
    <name evidence="8" type="ORF">FB463_002562</name>
    <name evidence="7" type="ORF">FFA01_15450</name>
</gene>
<protein>
    <submittedName>
        <fullName evidence="8">Multiple sugar transport system substrate-binding protein</fullName>
    </submittedName>
    <submittedName>
        <fullName evidence="7">Sugar ABC transporter substrate-binding protein</fullName>
    </submittedName>
</protein>
<sequence>MRHRTRTTRVAALATVMIAGVALTGCSADAGGPDVVQLDFWGWGTGQSEQVARFNAAHPGIQVRHTDAGGGDDSAPKLLTASRAGNAPDVALVEYTTLPSLIVAEVPREITEYVADVEDAFTEGTWAQTTFGGVVYGVPQDAAPMVYVYRSDVFAAAGQDAPTTWQDFAESARAVAEQQPGTVVASMPASELAFYAGVSAQAGADWWSVDDEGWTVGIADEASLEVADFFEGLADEGVIDTDPLLSPEYNKRVNDGTIAGWTAGIWAPSVLQGVAPDTAGQWEMAPLPQWTDGDPAIPFQGGSALIVTENSEHPAEAAEFASWMNASTEGNRSLLDDRDMYPASIVGQELAETNAPPSLMPQQTDFYSTAATISEDVIPVTWGPNVNLAKSVFTDQLNKAIRNGTPWRDAFIATQNAVVADMEKVGYDVKTDG</sequence>
<keyword evidence="9" id="KW-1185">Reference proteome</keyword>
<dbReference type="InterPro" id="IPR050490">
    <property type="entry name" value="Bact_solute-bd_prot1"/>
</dbReference>
<dbReference type="PANTHER" id="PTHR43649:SF33">
    <property type="entry name" value="POLYGALACTURONAN_RHAMNOGALACTURONAN-BINDING PROTEIN YTCQ"/>
    <property type="match status" value="1"/>
</dbReference>
<feature type="chain" id="PRO_5039518847" evidence="6">
    <location>
        <begin position="31"/>
        <end position="433"/>
    </location>
</feature>
<name>A0A7W3JK01_9MICO</name>
<evidence type="ECO:0000256" key="6">
    <source>
        <dbReference type="SAM" id="SignalP"/>
    </source>
</evidence>
<evidence type="ECO:0000313" key="9">
    <source>
        <dbReference type="Proteomes" id="UP000321154"/>
    </source>
</evidence>
<keyword evidence="4" id="KW-0564">Palmitate</keyword>
<evidence type="ECO:0000256" key="3">
    <source>
        <dbReference type="ARBA" id="ARBA00023136"/>
    </source>
</evidence>